<reference evidence="2 3" key="1">
    <citation type="submission" date="2014-01" db="EMBL/GenBank/DDBJ databases">
        <title>Plasmidome dynamics in the species complex Clostridium novyi sensu lato converts strains of independent lineages into distinctly different pathogens.</title>
        <authorList>
            <person name="Skarin H."/>
            <person name="Segerman B."/>
        </authorList>
    </citation>
    <scope>NUCLEOTIDE SEQUENCE [LARGE SCALE GENOMIC DNA]</scope>
    <source>
        <strain evidence="2 3">DC5</strain>
    </source>
</reference>
<accession>A0A0A0IMJ0</accession>
<protein>
    <submittedName>
        <fullName evidence="2">N-acetylmannosamine kinase</fullName>
    </submittedName>
</protein>
<dbReference type="InterPro" id="IPR049874">
    <property type="entry name" value="ROK_cs"/>
</dbReference>
<evidence type="ECO:0000256" key="1">
    <source>
        <dbReference type="ARBA" id="ARBA00006479"/>
    </source>
</evidence>
<dbReference type="CDD" id="cd24068">
    <property type="entry name" value="ASKHA_NBD_ROK_FnNanK-like"/>
    <property type="match status" value="1"/>
</dbReference>
<comment type="similarity">
    <text evidence="1">Belongs to the ROK (NagC/XylR) family.</text>
</comment>
<dbReference type="PANTHER" id="PTHR18964">
    <property type="entry name" value="ROK (REPRESSOR, ORF, KINASE) FAMILY"/>
    <property type="match status" value="1"/>
</dbReference>
<evidence type="ECO:0000313" key="2">
    <source>
        <dbReference type="EMBL" id="KGN00731.1"/>
    </source>
</evidence>
<dbReference type="GO" id="GO:0016301">
    <property type="term" value="F:kinase activity"/>
    <property type="evidence" value="ECO:0007669"/>
    <property type="project" value="UniProtKB-KW"/>
</dbReference>
<dbReference type="InterPro" id="IPR043129">
    <property type="entry name" value="ATPase_NBD"/>
</dbReference>
<keyword evidence="2" id="KW-0418">Kinase</keyword>
<name>A0A0A0IMJ0_CLOBO</name>
<dbReference type="PANTHER" id="PTHR18964:SF165">
    <property type="entry name" value="BETA-GLUCOSIDE KINASE"/>
    <property type="match status" value="1"/>
</dbReference>
<sequence length="302" mass="33316">MKYLGIDIGGTEIKYGIVDDNGNIERSYSKETAAFKGADNLINNIEDIIQNIIKIEKINGIGISTAGQVNRNNGEIIFATNTIPGWTGVKLKKIIEDRFKIQCYVDNDVNCACLGYMWKSMKEDYKDFIFLTLGTGIGGAIVINGQLYTGSHFIAGEFGHMTICKAGEECTCGSKGCFERYASTSALIRRAKNQLKLPEGFKISGKYIFDKAKNNEKEYINVINEWSYDVAIGIKNIVHMFNPSLIVIGGGVSAQGDYLIKFIQKHMNKIIMHSFLKGLVIKTSPSGNKAGMLGAIYGLKML</sequence>
<dbReference type="AlphaFoldDB" id="A0A0A0IMJ0"/>
<keyword evidence="2" id="KW-0808">Transferase</keyword>
<dbReference type="Proteomes" id="UP000030014">
    <property type="component" value="Unassembled WGS sequence"/>
</dbReference>
<dbReference type="SUPFAM" id="SSF53067">
    <property type="entry name" value="Actin-like ATPase domain"/>
    <property type="match status" value="1"/>
</dbReference>
<organism evidence="2 3">
    <name type="scientific">Clostridium botulinum C/D str. DC5</name>
    <dbReference type="NCBI Taxonomy" id="1443128"/>
    <lineage>
        <taxon>Bacteria</taxon>
        <taxon>Bacillati</taxon>
        <taxon>Bacillota</taxon>
        <taxon>Clostridia</taxon>
        <taxon>Eubacteriales</taxon>
        <taxon>Clostridiaceae</taxon>
        <taxon>Clostridium</taxon>
    </lineage>
</organism>
<evidence type="ECO:0000313" key="3">
    <source>
        <dbReference type="Proteomes" id="UP000030014"/>
    </source>
</evidence>
<comment type="caution">
    <text evidence="2">The sequence shown here is derived from an EMBL/GenBank/DDBJ whole genome shotgun (WGS) entry which is preliminary data.</text>
</comment>
<dbReference type="PROSITE" id="PS01125">
    <property type="entry name" value="ROK"/>
    <property type="match status" value="1"/>
</dbReference>
<dbReference type="RefSeq" id="WP_039259155.1">
    <property type="nucleotide sequence ID" value="NZ_JDRY01000017.1"/>
</dbReference>
<dbReference type="Pfam" id="PF00480">
    <property type="entry name" value="ROK"/>
    <property type="match status" value="1"/>
</dbReference>
<dbReference type="InterPro" id="IPR000600">
    <property type="entry name" value="ROK"/>
</dbReference>
<dbReference type="Gene3D" id="3.30.420.40">
    <property type="match status" value="2"/>
</dbReference>
<gene>
    <name evidence="2" type="ORF">Z955_03045</name>
</gene>
<proteinExistence type="inferred from homology"/>
<dbReference type="EMBL" id="JDRY01000017">
    <property type="protein sequence ID" value="KGN00731.1"/>
    <property type="molecule type" value="Genomic_DNA"/>
</dbReference>